<dbReference type="CDD" id="cd06259">
    <property type="entry name" value="YdcF-like"/>
    <property type="match status" value="1"/>
</dbReference>
<keyword evidence="1" id="KW-0812">Transmembrane</keyword>
<dbReference type="InterPro" id="IPR051599">
    <property type="entry name" value="Cell_Envelope_Assoc"/>
</dbReference>
<reference evidence="3 4" key="1">
    <citation type="submission" date="2018-11" db="EMBL/GenBank/DDBJ databases">
        <title>Gordonia insulae sp. nov., isolated from an island soil.</title>
        <authorList>
            <person name="Kim Y.S."/>
            <person name="Kim S.B."/>
        </authorList>
    </citation>
    <scope>NUCLEOTIDE SEQUENCE [LARGE SCALE GENOMIC DNA]</scope>
    <source>
        <strain evidence="3 4">MMS17-SY073</strain>
    </source>
</reference>
<keyword evidence="1" id="KW-1133">Transmembrane helix</keyword>
<keyword evidence="4" id="KW-1185">Reference proteome</keyword>
<dbReference type="GO" id="GO:0005886">
    <property type="term" value="C:plasma membrane"/>
    <property type="evidence" value="ECO:0007669"/>
    <property type="project" value="TreeGrafter"/>
</dbReference>
<organism evidence="3 4">
    <name type="scientific">Gordonia insulae</name>
    <dbReference type="NCBI Taxonomy" id="2420509"/>
    <lineage>
        <taxon>Bacteria</taxon>
        <taxon>Bacillati</taxon>
        <taxon>Actinomycetota</taxon>
        <taxon>Actinomycetes</taxon>
        <taxon>Mycobacteriales</taxon>
        <taxon>Gordoniaceae</taxon>
        <taxon>Gordonia</taxon>
    </lineage>
</organism>
<dbReference type="RefSeq" id="WP_232017036.1">
    <property type="nucleotide sequence ID" value="NZ_CP033972.1"/>
</dbReference>
<evidence type="ECO:0000313" key="3">
    <source>
        <dbReference type="EMBL" id="AZG48046.1"/>
    </source>
</evidence>
<dbReference type="PANTHER" id="PTHR30336">
    <property type="entry name" value="INNER MEMBRANE PROTEIN, PROBABLE PERMEASE"/>
    <property type="match status" value="1"/>
</dbReference>
<dbReference type="PANTHER" id="PTHR30336:SF4">
    <property type="entry name" value="ENVELOPE BIOGENESIS FACTOR ELYC"/>
    <property type="match status" value="1"/>
</dbReference>
<evidence type="ECO:0000259" key="2">
    <source>
        <dbReference type="Pfam" id="PF02698"/>
    </source>
</evidence>
<evidence type="ECO:0000256" key="1">
    <source>
        <dbReference type="SAM" id="Phobius"/>
    </source>
</evidence>
<dbReference type="Pfam" id="PF02698">
    <property type="entry name" value="DUF218"/>
    <property type="match status" value="1"/>
</dbReference>
<keyword evidence="1" id="KW-0472">Membrane</keyword>
<dbReference type="GO" id="GO:0043164">
    <property type="term" value="P:Gram-negative-bacterium-type cell wall biogenesis"/>
    <property type="evidence" value="ECO:0007669"/>
    <property type="project" value="TreeGrafter"/>
</dbReference>
<dbReference type="AlphaFoldDB" id="A0A3G8JT20"/>
<proteinExistence type="predicted"/>
<dbReference type="KEGG" id="gom:D7316_04659"/>
<dbReference type="EMBL" id="CP033972">
    <property type="protein sequence ID" value="AZG48046.1"/>
    <property type="molecule type" value="Genomic_DNA"/>
</dbReference>
<dbReference type="InterPro" id="IPR003848">
    <property type="entry name" value="DUF218"/>
</dbReference>
<sequence>MPKKAMRRRRLWSTVLGVMVCVLVMVVVAAGLGYQLFQREHQDDLRKADAIVVLGGEHDGREDYGLRLAREGYADTVLISDPYRPYAPPYTSSDKRIMDRVCNAGTPAVEVICFAPNPSTTQGEAMFTQRMAEERGWKSVIVISWRYHLVRARYIFGQCFDGQVIMRSVPRDYSRPISQWAYQYAYQFGGLAKAVVIGCDT</sequence>
<name>A0A3G8JT20_9ACTN</name>
<feature type="transmembrane region" description="Helical" evidence="1">
    <location>
        <begin position="12"/>
        <end position="37"/>
    </location>
</feature>
<dbReference type="GO" id="GO:0000270">
    <property type="term" value="P:peptidoglycan metabolic process"/>
    <property type="evidence" value="ECO:0007669"/>
    <property type="project" value="TreeGrafter"/>
</dbReference>
<accession>A0A3G8JT20</accession>
<feature type="domain" description="DUF218" evidence="2">
    <location>
        <begin position="49"/>
        <end position="168"/>
    </location>
</feature>
<gene>
    <name evidence="3" type="ORF">D7316_04659</name>
</gene>
<evidence type="ECO:0000313" key="4">
    <source>
        <dbReference type="Proteomes" id="UP000271469"/>
    </source>
</evidence>
<protein>
    <recommendedName>
        <fullName evidence="2">DUF218 domain-containing protein</fullName>
    </recommendedName>
</protein>
<dbReference type="Proteomes" id="UP000271469">
    <property type="component" value="Chromosome"/>
</dbReference>